<evidence type="ECO:0000313" key="3">
    <source>
        <dbReference type="Proteomes" id="UP000324376"/>
    </source>
</evidence>
<organism evidence="2 3">
    <name type="scientific">Aquimarina intermedia</name>
    <dbReference type="NCBI Taxonomy" id="350814"/>
    <lineage>
        <taxon>Bacteria</taxon>
        <taxon>Pseudomonadati</taxon>
        <taxon>Bacteroidota</taxon>
        <taxon>Flavobacteriia</taxon>
        <taxon>Flavobacteriales</taxon>
        <taxon>Flavobacteriaceae</taxon>
        <taxon>Aquimarina</taxon>
    </lineage>
</organism>
<protein>
    <recommendedName>
        <fullName evidence="1">Lon N-terminal domain-containing protein</fullName>
    </recommendedName>
</protein>
<dbReference type="EMBL" id="VNHU01000012">
    <property type="protein sequence ID" value="TYP70436.1"/>
    <property type="molecule type" value="Genomic_DNA"/>
</dbReference>
<reference evidence="2 3" key="1">
    <citation type="submission" date="2019-07" db="EMBL/GenBank/DDBJ databases">
        <title>Genomic Encyclopedia of Archaeal and Bacterial Type Strains, Phase II (KMG-II): from individual species to whole genera.</title>
        <authorList>
            <person name="Goeker M."/>
        </authorList>
    </citation>
    <scope>NUCLEOTIDE SEQUENCE [LARGE SCALE GENOMIC DNA]</scope>
    <source>
        <strain evidence="2 3">DSM 17527</strain>
    </source>
</reference>
<dbReference type="AlphaFoldDB" id="A0A5S5BVU5"/>
<name>A0A5S5BVU5_9FLAO</name>
<dbReference type="PANTHER" id="PTHR46732">
    <property type="entry name" value="ATP-DEPENDENT PROTEASE LA (LON) DOMAIN PROTEIN"/>
    <property type="match status" value="1"/>
</dbReference>
<dbReference type="SMART" id="SM00464">
    <property type="entry name" value="LON"/>
    <property type="match status" value="1"/>
</dbReference>
<comment type="caution">
    <text evidence="2">The sequence shown here is derived from an EMBL/GenBank/DDBJ whole genome shotgun (WGS) entry which is preliminary data.</text>
</comment>
<evidence type="ECO:0000313" key="2">
    <source>
        <dbReference type="EMBL" id="TYP70436.1"/>
    </source>
</evidence>
<proteinExistence type="predicted"/>
<accession>A0A5S5BVU5</accession>
<gene>
    <name evidence="2" type="ORF">BD809_11228</name>
</gene>
<dbReference type="PANTHER" id="PTHR46732:SF8">
    <property type="entry name" value="ATP-DEPENDENT PROTEASE LA (LON) DOMAIN PROTEIN"/>
    <property type="match status" value="1"/>
</dbReference>
<dbReference type="InterPro" id="IPR015947">
    <property type="entry name" value="PUA-like_sf"/>
</dbReference>
<dbReference type="Pfam" id="PF02190">
    <property type="entry name" value="LON_substr_bdg"/>
    <property type="match status" value="1"/>
</dbReference>
<dbReference type="InterPro" id="IPR003111">
    <property type="entry name" value="Lon_prtase_N"/>
</dbReference>
<keyword evidence="3" id="KW-1185">Reference proteome</keyword>
<sequence length="212" mass="24899">MRLPLFPLPLVVFPGERIPLHIFEPRYKALIQDVHKDKLTFGIPAYIDKVRAYGTEVELELIKTTYDDGKIDIVCIGQRVFKIEKFYKKLPDKLYAGGEVSFQQDNDNTTQDLQEEVLQNIANLYFELTIDKPPIFNYPLVSYQVAHKVGLSIEQEYQLLTIRSEMDRLRYILKHLKVTIPVIREMNRTKAVIQMNGHFKNFDPLDFEDFEM</sequence>
<dbReference type="InterPro" id="IPR046336">
    <property type="entry name" value="Lon_prtase_N_sf"/>
</dbReference>
<evidence type="ECO:0000259" key="1">
    <source>
        <dbReference type="SMART" id="SM00464"/>
    </source>
</evidence>
<dbReference type="RefSeq" id="WP_148783659.1">
    <property type="nucleotide sequence ID" value="NZ_VNHU01000012.1"/>
</dbReference>
<dbReference type="Gene3D" id="2.30.130.40">
    <property type="entry name" value="LON domain-like"/>
    <property type="match status" value="1"/>
</dbReference>
<dbReference type="Proteomes" id="UP000324376">
    <property type="component" value="Unassembled WGS sequence"/>
</dbReference>
<dbReference type="OrthoDB" id="25394at2"/>
<dbReference type="SUPFAM" id="SSF88697">
    <property type="entry name" value="PUA domain-like"/>
    <property type="match status" value="1"/>
</dbReference>
<feature type="domain" description="Lon N-terminal" evidence="1">
    <location>
        <begin position="2"/>
        <end position="178"/>
    </location>
</feature>